<dbReference type="EMBL" id="LN907867">
    <property type="protein sequence ID" value="CUU42613.1"/>
    <property type="molecule type" value="Genomic_DNA"/>
</dbReference>
<dbReference type="InterPro" id="IPR007450">
    <property type="entry name" value="BamE_dom"/>
</dbReference>
<evidence type="ECO:0000256" key="3">
    <source>
        <dbReference type="ARBA" id="ARBA00023237"/>
    </source>
</evidence>
<dbReference type="Gene3D" id="3.30.1450.10">
    <property type="match status" value="1"/>
</dbReference>
<evidence type="ECO:0000313" key="7">
    <source>
        <dbReference type="Proteomes" id="UP000065734"/>
    </source>
</evidence>
<proteinExistence type="predicted"/>
<evidence type="ECO:0000313" key="5">
    <source>
        <dbReference type="EMBL" id="BAS00141.1"/>
    </source>
</evidence>
<dbReference type="PATRIC" id="fig|1079.6.peg.2267"/>
<keyword evidence="3" id="KW-0998">Cell outer membrane</keyword>
<reference evidence="5" key="1">
    <citation type="journal article" date="2015" name="Genome Announc.">
        <title>Complete Genome Sequence of the Bacteriochlorophyll b-Producing Photosynthetic Bacterium Blastochloris viridis.</title>
        <authorList>
            <person name="Tsukatani Y."/>
            <person name="Hirose Y."/>
            <person name="Harada J."/>
            <person name="Misawa N."/>
            <person name="Mori K."/>
            <person name="Inoue K."/>
            <person name="Tamiaki H."/>
        </authorList>
    </citation>
    <scope>NUCLEOTIDE SEQUENCE [LARGE SCALE GENOMIC DNA]</scope>
    <source>
        <strain evidence="5">DSM 133</strain>
    </source>
</reference>
<dbReference type="InterPro" id="IPR026592">
    <property type="entry name" value="BamE"/>
</dbReference>
<dbReference type="GO" id="GO:0051205">
    <property type="term" value="P:protein insertion into membrane"/>
    <property type="evidence" value="ECO:0007669"/>
    <property type="project" value="TreeGrafter"/>
</dbReference>
<dbReference type="KEGG" id="bvr:BVIR_2182"/>
<organism evidence="6 7">
    <name type="scientific">Blastochloris viridis</name>
    <name type="common">Rhodopseudomonas viridis</name>
    <dbReference type="NCBI Taxonomy" id="1079"/>
    <lineage>
        <taxon>Bacteria</taxon>
        <taxon>Pseudomonadati</taxon>
        <taxon>Pseudomonadota</taxon>
        <taxon>Alphaproteobacteria</taxon>
        <taxon>Hyphomicrobiales</taxon>
        <taxon>Blastochloridaceae</taxon>
        <taxon>Blastochloris</taxon>
    </lineage>
</organism>
<reference evidence="6" key="2">
    <citation type="submission" date="2015-11" db="EMBL/GenBank/DDBJ databases">
        <authorList>
            <person name="Zhang Y."/>
            <person name="Guo Z."/>
        </authorList>
    </citation>
    <scope>NUCLEOTIDE SEQUENCE</scope>
    <source>
        <strain evidence="6">1</strain>
    </source>
</reference>
<evidence type="ECO:0000256" key="2">
    <source>
        <dbReference type="ARBA" id="ARBA00023136"/>
    </source>
</evidence>
<dbReference type="InterPro" id="IPR037873">
    <property type="entry name" value="BamE-like"/>
</dbReference>
<dbReference type="GO" id="GO:0030674">
    <property type="term" value="F:protein-macromolecule adaptor activity"/>
    <property type="evidence" value="ECO:0007669"/>
    <property type="project" value="TreeGrafter"/>
</dbReference>
<keyword evidence="5" id="KW-0449">Lipoprotein</keyword>
<evidence type="ECO:0000256" key="1">
    <source>
        <dbReference type="ARBA" id="ARBA00022729"/>
    </source>
</evidence>
<dbReference type="GO" id="GO:0043165">
    <property type="term" value="P:Gram-negative-bacterium-type cell outer membrane assembly"/>
    <property type="evidence" value="ECO:0007669"/>
    <property type="project" value="TreeGrafter"/>
</dbReference>
<gene>
    <name evidence="5" type="ORF">BV133_2547</name>
    <name evidence="6" type="ORF">BVIRIDIS_16270</name>
</gene>
<evidence type="ECO:0000259" key="4">
    <source>
        <dbReference type="Pfam" id="PF04355"/>
    </source>
</evidence>
<dbReference type="PANTHER" id="PTHR37482">
    <property type="entry name" value="OUTER MEMBRANE PROTEIN ASSEMBLY FACTOR BAME"/>
    <property type="match status" value="1"/>
</dbReference>
<reference evidence="7" key="3">
    <citation type="journal article" date="2016" name="Genome Announc.">
        <title>Revised genome sequence of the purple photosynthetic bacterium Blastochloris viridis.</title>
        <authorList>
            <person name="Liu L.N."/>
            <person name="Faulkner M."/>
            <person name="Liu X."/>
            <person name="Huang F."/>
            <person name="Darby A.C."/>
            <person name="Hall N."/>
        </authorList>
    </citation>
    <scope>NUCLEOTIDE SEQUENCE [LARGE SCALE GENOMIC DNA]</scope>
    <source>
        <strain evidence="7">ATCC 19567 / DSM 133 / F</strain>
    </source>
</reference>
<protein>
    <submittedName>
        <fullName evidence="5">Outer membrane lipoprotein OmlA</fullName>
    </submittedName>
    <submittedName>
        <fullName evidence="6">SmpA / OmlA family protein</fullName>
    </submittedName>
</protein>
<name>A0A0H5BD57_BLAVI</name>
<feature type="domain" description="Outer membrane protein assembly factor BamE" evidence="4">
    <location>
        <begin position="32"/>
        <end position="100"/>
    </location>
</feature>
<dbReference type="AlphaFoldDB" id="A0A0H5BD57"/>
<dbReference type="OrthoDB" id="9808313at2"/>
<keyword evidence="2" id="KW-0472">Membrane</keyword>
<dbReference type="RefSeq" id="WP_055037635.1">
    <property type="nucleotide sequence ID" value="NZ_AP014854.2"/>
</dbReference>
<dbReference type="PANTHER" id="PTHR37482:SF1">
    <property type="entry name" value="OUTER MEMBRANE PROTEIN ASSEMBLY FACTOR BAME"/>
    <property type="match status" value="1"/>
</dbReference>
<dbReference type="EMBL" id="AP014854">
    <property type="protein sequence ID" value="BAS00141.1"/>
    <property type="molecule type" value="Genomic_DNA"/>
</dbReference>
<keyword evidence="1" id="KW-0732">Signal</keyword>
<evidence type="ECO:0000313" key="6">
    <source>
        <dbReference type="EMBL" id="CUU42613.1"/>
    </source>
</evidence>
<keyword evidence="7" id="KW-1185">Reference proteome</keyword>
<dbReference type="Pfam" id="PF04355">
    <property type="entry name" value="BamE"/>
    <property type="match status" value="1"/>
</dbReference>
<dbReference type="Proteomes" id="UP000065734">
    <property type="component" value="Chromosome I"/>
</dbReference>
<dbReference type="GO" id="GO:1990063">
    <property type="term" value="C:Bam protein complex"/>
    <property type="evidence" value="ECO:0007669"/>
    <property type="project" value="TreeGrafter"/>
</dbReference>
<dbReference type="STRING" id="1079.BVIR_2182"/>
<sequence length="145" mass="15799">MSEFMIGRRALVAGALAALPLGGCFTQTMQRGYVMPENALEQVPIGSTQEQVLIVLGTPSTVATLNGEVFYYISQTTKQTAFLDPKIVDQRVLAVYFEPKARRVTRVANYGLQDGKVFDFIGRSTSAGGEELSFLRQVLSANKSS</sequence>
<accession>A0A0H5BD57</accession>